<evidence type="ECO:0000259" key="2">
    <source>
        <dbReference type="Pfam" id="PF16747"/>
    </source>
</evidence>
<feature type="domain" description="Surface-adhesin protein E-like" evidence="2">
    <location>
        <begin position="23"/>
        <end position="119"/>
    </location>
</feature>
<protein>
    <recommendedName>
        <fullName evidence="2">Surface-adhesin protein E-like domain-containing protein</fullName>
    </recommendedName>
</protein>
<proteinExistence type="predicted"/>
<reference evidence="3 4" key="1">
    <citation type="submission" date="2006-03" db="EMBL/GenBank/DDBJ databases">
        <title>Complete sequence of Methylobacillus flagellatus KT.</title>
        <authorList>
            <consortium name="US DOE Joint Genome Institute"/>
            <person name="Copeland A."/>
            <person name="Lucas S."/>
            <person name="Lapidus A."/>
            <person name="Barry K."/>
            <person name="Detter J.C."/>
            <person name="Glavina del Rio T."/>
            <person name="Hammon N."/>
            <person name="Israni S."/>
            <person name="Dalin E."/>
            <person name="Tice H."/>
            <person name="Pitluck S."/>
            <person name="Brettin T."/>
            <person name="Bruce D."/>
            <person name="Han C."/>
            <person name="Tapia R."/>
            <person name="Saunders E."/>
            <person name="Gilna P."/>
            <person name="Schmutz J."/>
            <person name="Larimer F."/>
            <person name="Land M."/>
            <person name="Kyrpides N."/>
            <person name="Anderson I."/>
            <person name="Richardson P."/>
        </authorList>
    </citation>
    <scope>NUCLEOTIDE SEQUENCE [LARGE SCALE GENOMIC DNA]</scope>
    <source>
        <strain evidence="4">KT / ATCC 51484 / DSM 6875</strain>
    </source>
</reference>
<evidence type="ECO:0000313" key="3">
    <source>
        <dbReference type="EMBL" id="ABE49455.1"/>
    </source>
</evidence>
<organism evidence="3 4">
    <name type="scientific">Methylobacillus flagellatus (strain ATCC 51484 / DSM 6875 / VKM B-1610 / KT)</name>
    <dbReference type="NCBI Taxonomy" id="265072"/>
    <lineage>
        <taxon>Bacteria</taxon>
        <taxon>Pseudomonadati</taxon>
        <taxon>Pseudomonadota</taxon>
        <taxon>Betaproteobacteria</taxon>
        <taxon>Nitrosomonadales</taxon>
        <taxon>Methylophilaceae</taxon>
        <taxon>Methylobacillus</taxon>
    </lineage>
</organism>
<feature type="signal peptide" evidence="1">
    <location>
        <begin position="1"/>
        <end position="20"/>
    </location>
</feature>
<dbReference type="Pfam" id="PF16747">
    <property type="entry name" value="Adhesin_E"/>
    <property type="match status" value="1"/>
</dbReference>
<dbReference type="AlphaFoldDB" id="Q1H232"/>
<keyword evidence="1" id="KW-0732">Signal</keyword>
<sequence>MYPYIVLSAALLLAPAHALATEWELLVKKAEVDLSVDLDSYDEKGAYSSILAKREVRGKQAFAKQMKLEFDCSKETYRTLATVSFDAKGKLLSQTAGSREFQPLLHDEEIRTIASLVCQVRRMVNPSS</sequence>
<dbReference type="RefSeq" id="WP_011479409.1">
    <property type="nucleotide sequence ID" value="NC_007947.1"/>
</dbReference>
<dbReference type="EMBL" id="CP000284">
    <property type="protein sequence ID" value="ABE49455.1"/>
    <property type="molecule type" value="Genomic_DNA"/>
</dbReference>
<dbReference type="eggNOG" id="ENOG5030XQZ">
    <property type="taxonomic scope" value="Bacteria"/>
</dbReference>
<gene>
    <name evidence="3" type="ordered locus">Mfla_1187</name>
</gene>
<evidence type="ECO:0000313" key="4">
    <source>
        <dbReference type="Proteomes" id="UP000002440"/>
    </source>
</evidence>
<dbReference type="InterPro" id="IPR031939">
    <property type="entry name" value="Adhesin_E-like"/>
</dbReference>
<feature type="chain" id="PRO_5004190026" description="Surface-adhesin protein E-like domain-containing protein" evidence="1">
    <location>
        <begin position="21"/>
        <end position="128"/>
    </location>
</feature>
<name>Q1H232_METFK</name>
<dbReference type="HOGENOM" id="CLU_1957014_0_0_4"/>
<keyword evidence="4" id="KW-1185">Reference proteome</keyword>
<accession>Q1H232</accession>
<dbReference type="OrthoDB" id="8537653at2"/>
<dbReference type="Proteomes" id="UP000002440">
    <property type="component" value="Chromosome"/>
</dbReference>
<dbReference type="KEGG" id="mfa:Mfla_1187"/>
<evidence type="ECO:0000256" key="1">
    <source>
        <dbReference type="SAM" id="SignalP"/>
    </source>
</evidence>